<reference evidence="2" key="1">
    <citation type="journal article" date="2017" name="Nat. Ecol. Evol.">
        <title>Genome expansion and lineage-specific genetic innovations in the forest pathogenic fungi Armillaria.</title>
        <authorList>
            <person name="Sipos G."/>
            <person name="Prasanna A.N."/>
            <person name="Walter M.C."/>
            <person name="O'Connor E."/>
            <person name="Balint B."/>
            <person name="Krizsan K."/>
            <person name="Kiss B."/>
            <person name="Hess J."/>
            <person name="Varga T."/>
            <person name="Slot J."/>
            <person name="Riley R."/>
            <person name="Boka B."/>
            <person name="Rigling D."/>
            <person name="Barry K."/>
            <person name="Lee J."/>
            <person name="Mihaltcheva S."/>
            <person name="LaButti K."/>
            <person name="Lipzen A."/>
            <person name="Waldron R."/>
            <person name="Moloney N.M."/>
            <person name="Sperisen C."/>
            <person name="Kredics L."/>
            <person name="Vagvoelgyi C."/>
            <person name="Patrignani A."/>
            <person name="Fitzpatrick D."/>
            <person name="Nagy I."/>
            <person name="Doyle S."/>
            <person name="Anderson J.B."/>
            <person name="Grigoriev I.V."/>
            <person name="Gueldener U."/>
            <person name="Muensterkoetter M."/>
            <person name="Nagy L.G."/>
        </authorList>
    </citation>
    <scope>NUCLEOTIDE SEQUENCE [LARGE SCALE GENOMIC DNA]</scope>
    <source>
        <strain evidence="2">28-4</strain>
    </source>
</reference>
<keyword evidence="2" id="KW-1185">Reference proteome</keyword>
<dbReference type="SUPFAM" id="SSF52540">
    <property type="entry name" value="P-loop containing nucleoside triphosphate hydrolases"/>
    <property type="match status" value="1"/>
</dbReference>
<evidence type="ECO:0000313" key="1">
    <source>
        <dbReference type="EMBL" id="PBK61877.1"/>
    </source>
</evidence>
<dbReference type="AlphaFoldDB" id="A0A2H3BBB2"/>
<organism evidence="1 2">
    <name type="scientific">Armillaria solidipes</name>
    <dbReference type="NCBI Taxonomy" id="1076256"/>
    <lineage>
        <taxon>Eukaryota</taxon>
        <taxon>Fungi</taxon>
        <taxon>Dikarya</taxon>
        <taxon>Basidiomycota</taxon>
        <taxon>Agaricomycotina</taxon>
        <taxon>Agaricomycetes</taxon>
        <taxon>Agaricomycetidae</taxon>
        <taxon>Agaricales</taxon>
        <taxon>Marasmiineae</taxon>
        <taxon>Physalacriaceae</taxon>
        <taxon>Armillaria</taxon>
    </lineage>
</organism>
<sequence length="787" mass="87730">MAAPSDGTSSMLRTAPAYNSLSDETLESVLNNYATSLLNAVRDLSDTAKQTRLSEYPTKPAGLVDNPLLRSIIDAQLKTLRQLPATTAIVAPMSAIPYTAYSRPGYLFLDTMGCKYWPLGSNALPKDPSLPELTNMEEPANIRDLQMVLPSMGHAKNFKKLQEFVQEFFNLWKRNECRAYATAIPIPLVCGGPGTGKTEFCRTAIRKFLDNNIEIADDDPFKTACTFSAQKNLHIELSFRDGLIGGETTCPKGSLCLRITYEILKGFTPFRRQYPTSREFLSAFVSGPSSPANLLSLTDLQYFLMARLALPDSTIIFVHLDEIEQIFQGPNKKEGIAYFQGILDSFEDFNQLRSCVVFCTLFSGTGSTSIVTTIKTSRYCRGHPVVIDLDPITPKEYCQGLSDFLSMQIGHGSRSPAFKTSDISKGVQGALMDIEGVPKLFIALLHVLSCLGGLRPINPPGCQFMDWAIDRQRIREVVKDSSLSTSTILEALHKCITDSNLLPSWNASDDVEISMIWCYTITDTPITPEVRLDGRVEDSPTFSDLQRDGKVVLYSLPHYVLGRGYHRVTFPSIFLKSTLPREQLVNLIPTEDSGPLYWQEVEEFDGTWLLCRLKAFKEESWPSQPLHDFLPMDASCQKADSLINLSGPIDDSLERLEDTPHDMVNRYRRLGKRGCFGWKNGLGAGGWDWALSLPLVDAGRLLLVGKRIEGSLSASRIESELKKVIATWFRTGMRVGHFVVLTDGRFEGTLSTNVKKMTSVVDRTTMNKFFGRIMAARLQAASDFQHL</sequence>
<dbReference type="InterPro" id="IPR027417">
    <property type="entry name" value="P-loop_NTPase"/>
</dbReference>
<dbReference type="EMBL" id="KZ293471">
    <property type="protein sequence ID" value="PBK61877.1"/>
    <property type="molecule type" value="Genomic_DNA"/>
</dbReference>
<protein>
    <submittedName>
        <fullName evidence="1">Uncharacterized protein</fullName>
    </submittedName>
</protein>
<dbReference type="Proteomes" id="UP000218334">
    <property type="component" value="Unassembled WGS sequence"/>
</dbReference>
<evidence type="ECO:0000313" key="2">
    <source>
        <dbReference type="Proteomes" id="UP000218334"/>
    </source>
</evidence>
<gene>
    <name evidence="1" type="ORF">ARMSODRAFT_615996</name>
</gene>
<name>A0A2H3BBB2_9AGAR</name>
<accession>A0A2H3BBB2</accession>
<proteinExistence type="predicted"/>